<keyword evidence="1" id="KW-0812">Transmembrane</keyword>
<feature type="transmembrane region" description="Helical" evidence="1">
    <location>
        <begin position="166"/>
        <end position="187"/>
    </location>
</feature>
<gene>
    <name evidence="3" type="ordered locus">XAC0496</name>
</gene>
<sequence length="215" mass="22214">MFAGNHAMSEAHLFVIGILLAWLAGIRVYLTVFGVGLAGLLGWIDLPPALHPAQSWWVLGTSGALAVAEFIADKIPGVDSGWDLLQTLARVPAGAFLAAATLSPDGDLGAGALAAGAGVALTSHTLKAGTRALLNTSPEPASNWIASLAEDTIATTALALALAHPWLALGLAVGSSLMAGLVVWWVWRLLWRGMRRLVAPIRPAATPTARSSPLP</sequence>
<accession>A0AAI8ERE0</accession>
<dbReference type="Pfam" id="PF13548">
    <property type="entry name" value="DUF4126"/>
    <property type="match status" value="1"/>
</dbReference>
<dbReference type="AlphaFoldDB" id="A0AAI8ERE0"/>
<reference evidence="3 4" key="1">
    <citation type="journal article" date="2002" name="Nature">
        <title>Comparison of the genomes of two Xanthomonas pathogens with differing host specificities.</title>
        <authorList>
            <person name="da Silva A.C."/>
            <person name="Ferro J.A."/>
            <person name="Reinach F.C."/>
            <person name="Farah C.S."/>
            <person name="Furlan L.R."/>
            <person name="Quaggio R.B."/>
            <person name="Monteiro-Vitorello C.B."/>
            <person name="Van Sluys M.A."/>
            <person name="Almeida N.F."/>
            <person name="Alves L.M."/>
            <person name="do Amaral A.M."/>
            <person name="Bertolini M.C."/>
            <person name="Camargo L.E."/>
            <person name="Camarotte G."/>
            <person name="Cannavan F."/>
            <person name="Cardozo J."/>
            <person name="Chambergo F."/>
            <person name="Ciapina L.P."/>
            <person name="Cicarelli R.M."/>
            <person name="Coutinho L.L."/>
            <person name="Cursino-Santos J.R."/>
            <person name="El-Dorry H."/>
            <person name="Faria J.B."/>
            <person name="Ferreira A.J."/>
            <person name="Ferreira R.C."/>
            <person name="Ferro M.I."/>
            <person name="Formighieri E.F."/>
            <person name="Franco M.C."/>
            <person name="Greggio C.C."/>
            <person name="Gruber A."/>
            <person name="Katsuyama A.M."/>
            <person name="Kishi L.T."/>
            <person name="Leite R.P."/>
            <person name="Lemos E.G."/>
            <person name="Lemos M.V."/>
            <person name="Locali E.C."/>
            <person name="Machado M.A."/>
            <person name="Madeira A.M."/>
            <person name="Martinez-Rossi N.M."/>
            <person name="Martins E.C."/>
            <person name="Meidanis J."/>
            <person name="Menck C.F."/>
            <person name="Miyaki C.Y."/>
            <person name="Moon D.H."/>
            <person name="Moreira L.M."/>
            <person name="Novo M.T."/>
            <person name="Okura V.K."/>
            <person name="Oliveira M.C."/>
            <person name="Oliveira V.R."/>
            <person name="Pereira H.A."/>
            <person name="Rossi A."/>
            <person name="Sena J.A."/>
            <person name="Silva C."/>
            <person name="de Souza R.F."/>
            <person name="Spinola L.A."/>
            <person name="Takita M.A."/>
            <person name="Tamura R.E."/>
            <person name="Teixeira E.C."/>
            <person name="Tezza R.I."/>
            <person name="Trindade dos Santos M."/>
            <person name="Truffi D."/>
            <person name="Tsai S.M."/>
            <person name="White F.F."/>
            <person name="Setubal J.C."/>
            <person name="Kitajima J.P."/>
        </authorList>
    </citation>
    <scope>NUCLEOTIDE SEQUENCE [LARGE SCALE GENOMIC DNA]</scope>
    <source>
        <strain evidence="3 4">306</strain>
    </source>
</reference>
<proteinExistence type="predicted"/>
<feature type="domain" description="DUF4126" evidence="2">
    <location>
        <begin position="16"/>
        <end position="183"/>
    </location>
</feature>
<keyword evidence="1" id="KW-0472">Membrane</keyword>
<dbReference type="KEGG" id="xac:XAC0496"/>
<evidence type="ECO:0000313" key="3">
    <source>
        <dbReference type="EMBL" id="AAM35385.1"/>
    </source>
</evidence>
<dbReference type="InterPro" id="IPR025196">
    <property type="entry name" value="DUF4126"/>
</dbReference>
<protein>
    <recommendedName>
        <fullName evidence="2">DUF4126 domain-containing protein</fullName>
    </recommendedName>
</protein>
<evidence type="ECO:0000256" key="1">
    <source>
        <dbReference type="SAM" id="Phobius"/>
    </source>
</evidence>
<organism evidence="3 4">
    <name type="scientific">Xanthomonas axonopodis pv. citri (strain 306)</name>
    <dbReference type="NCBI Taxonomy" id="190486"/>
    <lineage>
        <taxon>Bacteria</taxon>
        <taxon>Pseudomonadati</taxon>
        <taxon>Pseudomonadota</taxon>
        <taxon>Gammaproteobacteria</taxon>
        <taxon>Lysobacterales</taxon>
        <taxon>Lysobacteraceae</taxon>
        <taxon>Xanthomonas</taxon>
    </lineage>
</organism>
<dbReference type="Proteomes" id="UP000000576">
    <property type="component" value="Chromosome"/>
</dbReference>
<evidence type="ECO:0000313" key="4">
    <source>
        <dbReference type="Proteomes" id="UP000000576"/>
    </source>
</evidence>
<keyword evidence="1" id="KW-1133">Transmembrane helix</keyword>
<dbReference type="EMBL" id="AE008923">
    <property type="protein sequence ID" value="AAM35385.1"/>
    <property type="molecule type" value="Genomic_DNA"/>
</dbReference>
<evidence type="ECO:0000259" key="2">
    <source>
        <dbReference type="Pfam" id="PF13548"/>
    </source>
</evidence>
<name>A0AAI8ERE0_XANAC</name>
<feature type="transmembrane region" description="Helical" evidence="1">
    <location>
        <begin position="12"/>
        <end position="44"/>
    </location>
</feature>